<keyword evidence="3" id="KW-1185">Reference proteome</keyword>
<dbReference type="PANTHER" id="PTHR13582:SF0">
    <property type="entry name" value="M-PHASE PHOSPHOPROTEIN 6"/>
    <property type="match status" value="1"/>
</dbReference>
<evidence type="ECO:0000313" key="2">
    <source>
        <dbReference type="EMBL" id="KAL3530771.1"/>
    </source>
</evidence>
<dbReference type="AlphaFoldDB" id="A0ABD3AHQ6"/>
<reference evidence="2 3" key="1">
    <citation type="submission" date="2024-11" db="EMBL/GenBank/DDBJ databases">
        <title>A near-complete genome assembly of Cinchona calisaya.</title>
        <authorList>
            <person name="Lian D.C."/>
            <person name="Zhao X.W."/>
            <person name="Wei L."/>
        </authorList>
    </citation>
    <scope>NUCLEOTIDE SEQUENCE [LARGE SCALE GENOMIC DNA]</scope>
    <source>
        <tissue evidence="2">Nenye</tissue>
    </source>
</reference>
<feature type="compositionally biased region" description="Polar residues" evidence="1">
    <location>
        <begin position="81"/>
        <end position="96"/>
    </location>
</feature>
<organism evidence="2 3">
    <name type="scientific">Cinchona calisaya</name>
    <dbReference type="NCBI Taxonomy" id="153742"/>
    <lineage>
        <taxon>Eukaryota</taxon>
        <taxon>Viridiplantae</taxon>
        <taxon>Streptophyta</taxon>
        <taxon>Embryophyta</taxon>
        <taxon>Tracheophyta</taxon>
        <taxon>Spermatophyta</taxon>
        <taxon>Magnoliopsida</taxon>
        <taxon>eudicotyledons</taxon>
        <taxon>Gunneridae</taxon>
        <taxon>Pentapetalae</taxon>
        <taxon>asterids</taxon>
        <taxon>lamiids</taxon>
        <taxon>Gentianales</taxon>
        <taxon>Rubiaceae</taxon>
        <taxon>Cinchonoideae</taxon>
        <taxon>Cinchoneae</taxon>
        <taxon>Cinchona</taxon>
    </lineage>
</organism>
<dbReference type="PANTHER" id="PTHR13582">
    <property type="entry name" value="M-PHASE PHOSPHOPROTEIN 6"/>
    <property type="match status" value="1"/>
</dbReference>
<dbReference type="EMBL" id="JBJUIK010000004">
    <property type="protein sequence ID" value="KAL3530771.1"/>
    <property type="molecule type" value="Genomic_DNA"/>
</dbReference>
<feature type="compositionally biased region" description="Basic and acidic residues" evidence="1">
    <location>
        <begin position="97"/>
        <end position="107"/>
    </location>
</feature>
<feature type="compositionally biased region" description="Polar residues" evidence="1">
    <location>
        <begin position="139"/>
        <end position="159"/>
    </location>
</feature>
<dbReference type="Pfam" id="PF10175">
    <property type="entry name" value="MPP6"/>
    <property type="match status" value="1"/>
</dbReference>
<evidence type="ECO:0008006" key="4">
    <source>
        <dbReference type="Google" id="ProtNLM"/>
    </source>
</evidence>
<protein>
    <recommendedName>
        <fullName evidence="4">M-phase phosphoprotein 6</fullName>
    </recommendedName>
</protein>
<sequence>MAKRELSSTLRNLKFMQRVAQKEEKTKKEEEEKVIPNGNFPFCSGSQKCVVIMEGDPHPGAMRGRMSFLSFNPSIDKLNDEASNSPQPEASSASSGRENDTIPDRGDGSPQVGFENLQNSGSGSNGDRKRKPEDVHEGQSPNKTQKSASCQHSNCTPQKQSKREKLDWNVLRPPKSQSKKK</sequence>
<accession>A0ABD3AHQ6</accession>
<comment type="caution">
    <text evidence="2">The sequence shown here is derived from an EMBL/GenBank/DDBJ whole genome shotgun (WGS) entry which is preliminary data.</text>
</comment>
<evidence type="ECO:0000256" key="1">
    <source>
        <dbReference type="SAM" id="MobiDB-lite"/>
    </source>
</evidence>
<dbReference type="Proteomes" id="UP001630127">
    <property type="component" value="Unassembled WGS sequence"/>
</dbReference>
<name>A0ABD3AHQ6_9GENT</name>
<feature type="compositionally biased region" description="Basic and acidic residues" evidence="1">
    <location>
        <begin position="126"/>
        <end position="137"/>
    </location>
</feature>
<proteinExistence type="predicted"/>
<dbReference type="InterPro" id="IPR019324">
    <property type="entry name" value="MPP6"/>
</dbReference>
<gene>
    <name evidence="2" type="ORF">ACH5RR_010093</name>
</gene>
<feature type="region of interest" description="Disordered" evidence="1">
    <location>
        <begin position="75"/>
        <end position="181"/>
    </location>
</feature>
<evidence type="ECO:0000313" key="3">
    <source>
        <dbReference type="Proteomes" id="UP001630127"/>
    </source>
</evidence>